<dbReference type="Gene3D" id="1.10.287.1260">
    <property type="match status" value="1"/>
</dbReference>
<evidence type="ECO:0000256" key="6">
    <source>
        <dbReference type="ARBA" id="ARBA00023136"/>
    </source>
</evidence>
<dbReference type="SUPFAM" id="SSF82861">
    <property type="entry name" value="Mechanosensitive channel protein MscS (YggB), transmembrane region"/>
    <property type="match status" value="1"/>
</dbReference>
<keyword evidence="4 7" id="KW-0812">Transmembrane</keyword>
<keyword evidence="6 7" id="KW-0472">Membrane</keyword>
<evidence type="ECO:0000256" key="5">
    <source>
        <dbReference type="ARBA" id="ARBA00022989"/>
    </source>
</evidence>
<comment type="caution">
    <text evidence="10">The sequence shown here is derived from an EMBL/GenBank/DDBJ whole genome shotgun (WGS) entry which is preliminary data.</text>
</comment>
<dbReference type="Pfam" id="PF00924">
    <property type="entry name" value="MS_channel_2nd"/>
    <property type="match status" value="1"/>
</dbReference>
<evidence type="ECO:0000256" key="7">
    <source>
        <dbReference type="SAM" id="Phobius"/>
    </source>
</evidence>
<organism evidence="10 11">
    <name type="scientific">Solibacillus merdavium</name>
    <dbReference type="NCBI Taxonomy" id="2762218"/>
    <lineage>
        <taxon>Bacteria</taxon>
        <taxon>Bacillati</taxon>
        <taxon>Bacillota</taxon>
        <taxon>Bacilli</taxon>
        <taxon>Bacillales</taxon>
        <taxon>Caryophanaceae</taxon>
        <taxon>Solibacillus</taxon>
    </lineage>
</organism>
<gene>
    <name evidence="10" type="ORF">H9632_10250</name>
</gene>
<evidence type="ECO:0000313" key="11">
    <source>
        <dbReference type="Proteomes" id="UP000600565"/>
    </source>
</evidence>
<accession>A0ABR8XNF3</accession>
<comment type="subcellular location">
    <subcellularLocation>
        <location evidence="1">Cell membrane</location>
        <topology evidence="1">Multi-pass membrane protein</topology>
    </subcellularLocation>
</comment>
<keyword evidence="11" id="KW-1185">Reference proteome</keyword>
<feature type="transmembrane region" description="Helical" evidence="7">
    <location>
        <begin position="20"/>
        <end position="38"/>
    </location>
</feature>
<dbReference type="InterPro" id="IPR010920">
    <property type="entry name" value="LSM_dom_sf"/>
</dbReference>
<evidence type="ECO:0000313" key="10">
    <source>
        <dbReference type="EMBL" id="MBD8033451.1"/>
    </source>
</evidence>
<dbReference type="Pfam" id="PF21088">
    <property type="entry name" value="MS_channel_1st"/>
    <property type="match status" value="1"/>
</dbReference>
<dbReference type="RefSeq" id="WP_191704002.1">
    <property type="nucleotide sequence ID" value="NZ_JACSPW010000008.1"/>
</dbReference>
<reference evidence="10 11" key="1">
    <citation type="submission" date="2020-08" db="EMBL/GenBank/DDBJ databases">
        <title>A Genomic Blueprint of the Chicken Gut Microbiome.</title>
        <authorList>
            <person name="Gilroy R."/>
            <person name="Ravi A."/>
            <person name="Getino M."/>
            <person name="Pursley I."/>
            <person name="Horton D.L."/>
            <person name="Alikhan N.-F."/>
            <person name="Baker D."/>
            <person name="Gharbi K."/>
            <person name="Hall N."/>
            <person name="Watson M."/>
            <person name="Adriaenssens E.M."/>
            <person name="Foster-Nyarko E."/>
            <person name="Jarju S."/>
            <person name="Secka A."/>
            <person name="Antonio M."/>
            <person name="Oren A."/>
            <person name="Chaudhuri R."/>
            <person name="La Ragione R.M."/>
            <person name="Hildebrand F."/>
            <person name="Pallen M.J."/>
        </authorList>
    </citation>
    <scope>NUCLEOTIDE SEQUENCE [LARGE SCALE GENOMIC DNA]</scope>
    <source>
        <strain evidence="10 11">Sa1YVA6</strain>
    </source>
</reference>
<comment type="similarity">
    <text evidence="2">Belongs to the MscS (TC 1.A.23) family.</text>
</comment>
<evidence type="ECO:0000259" key="8">
    <source>
        <dbReference type="Pfam" id="PF00924"/>
    </source>
</evidence>
<evidence type="ECO:0000256" key="2">
    <source>
        <dbReference type="ARBA" id="ARBA00008017"/>
    </source>
</evidence>
<keyword evidence="5 7" id="KW-1133">Transmembrane helix</keyword>
<sequence length="357" mass="40556">MWESIKWLIPSVTVPTLPDALAAAAILIVGLLIIRLIIRPLLFKIADLLNKKNHPVMSDIAKSVYPSIRNALIFSLIVIAVSLLVEVWLFDNEKLSIYIDSVYVFFAFNALYDVLSFYLKNPHRFETGKDQDILTPFFLRISKVAVMTIAMFTIASLWNFNLNGFLTALGLTGVALAFGIRDTLAHIFGGMSVALDKPFQVGDWVMSSDEKIDGTIEDINLRSTLIQTSDKGLVYVPNSYLVNRPIYNLSKRTQRKVEHYLFLSNDNSEEAIVKFIERLRKQISLHPKTSKNVIHVALDELRPNSCRILIRYFVDTNDSDIMLKVRQDILFAAKHYCEANDVKLVDPNQGQFVWNDG</sequence>
<proteinExistence type="inferred from homology"/>
<dbReference type="PANTHER" id="PTHR30566:SF5">
    <property type="entry name" value="MECHANOSENSITIVE ION CHANNEL PROTEIN 1, MITOCHONDRIAL-RELATED"/>
    <property type="match status" value="1"/>
</dbReference>
<dbReference type="SUPFAM" id="SSF50182">
    <property type="entry name" value="Sm-like ribonucleoproteins"/>
    <property type="match status" value="1"/>
</dbReference>
<dbReference type="Gene3D" id="2.30.30.60">
    <property type="match status" value="1"/>
</dbReference>
<evidence type="ECO:0000256" key="1">
    <source>
        <dbReference type="ARBA" id="ARBA00004651"/>
    </source>
</evidence>
<dbReference type="InterPro" id="IPR011014">
    <property type="entry name" value="MscS_channel_TM-2"/>
</dbReference>
<feature type="transmembrane region" description="Helical" evidence="7">
    <location>
        <begin position="102"/>
        <end position="119"/>
    </location>
</feature>
<evidence type="ECO:0000259" key="9">
    <source>
        <dbReference type="Pfam" id="PF21088"/>
    </source>
</evidence>
<protein>
    <submittedName>
        <fullName evidence="10">Mechanosensitive ion channel</fullName>
    </submittedName>
</protein>
<dbReference type="InterPro" id="IPR023408">
    <property type="entry name" value="MscS_beta-dom_sf"/>
</dbReference>
<dbReference type="EMBL" id="JACSPW010000008">
    <property type="protein sequence ID" value="MBD8033451.1"/>
    <property type="molecule type" value="Genomic_DNA"/>
</dbReference>
<feature type="domain" description="Mechanosensitive ion channel MscS" evidence="8">
    <location>
        <begin position="182"/>
        <end position="251"/>
    </location>
</feature>
<name>A0ABR8XNF3_9BACL</name>
<dbReference type="InterPro" id="IPR006685">
    <property type="entry name" value="MscS_channel_2nd"/>
</dbReference>
<keyword evidence="3" id="KW-1003">Cell membrane</keyword>
<evidence type="ECO:0000256" key="4">
    <source>
        <dbReference type="ARBA" id="ARBA00022692"/>
    </source>
</evidence>
<dbReference type="InterPro" id="IPR049142">
    <property type="entry name" value="MS_channel_1st"/>
</dbReference>
<feature type="domain" description="Mechanosensitive ion channel transmembrane helices 2/3" evidence="9">
    <location>
        <begin position="141"/>
        <end position="179"/>
    </location>
</feature>
<evidence type="ECO:0000256" key="3">
    <source>
        <dbReference type="ARBA" id="ARBA00022475"/>
    </source>
</evidence>
<dbReference type="Proteomes" id="UP000600565">
    <property type="component" value="Unassembled WGS sequence"/>
</dbReference>
<feature type="transmembrane region" description="Helical" evidence="7">
    <location>
        <begin position="164"/>
        <end position="181"/>
    </location>
</feature>
<feature type="transmembrane region" description="Helical" evidence="7">
    <location>
        <begin position="71"/>
        <end position="90"/>
    </location>
</feature>
<dbReference type="PANTHER" id="PTHR30566">
    <property type="entry name" value="YNAI-RELATED MECHANOSENSITIVE ION CHANNEL"/>
    <property type="match status" value="1"/>
</dbReference>